<name>A0ABS4GG60_9FIRM</name>
<dbReference type="EMBL" id="JAGGKS010000007">
    <property type="protein sequence ID" value="MBP1926532.1"/>
    <property type="molecule type" value="Genomic_DNA"/>
</dbReference>
<dbReference type="Proteomes" id="UP001519342">
    <property type="component" value="Unassembled WGS sequence"/>
</dbReference>
<comment type="caution">
    <text evidence="3">The sequence shown here is derived from an EMBL/GenBank/DDBJ whole genome shotgun (WGS) entry which is preliminary data.</text>
</comment>
<keyword evidence="4" id="KW-1185">Reference proteome</keyword>
<dbReference type="Pfam" id="PF22747">
    <property type="entry name" value="Zn_ribbon_DUF2089"/>
    <property type="match status" value="1"/>
</dbReference>
<accession>A0ABS4GG60</accession>
<evidence type="ECO:0000259" key="2">
    <source>
        <dbReference type="Pfam" id="PF22747"/>
    </source>
</evidence>
<dbReference type="InterPro" id="IPR018658">
    <property type="entry name" value="DUF2089"/>
</dbReference>
<sequence length="129" mass="14400">MKYKAPGKCPVCGEKLSITRLGCPKCSTSIEGDFQPCEFCRLPEDDLDFVKIFIKCRGNIKDVEKELGISYPTVRGKLDNVIKGLGFEVTTKESAKEKELKEAAKEEILEQLSRGEISAKQATEKIKNL</sequence>
<evidence type="ECO:0008006" key="5">
    <source>
        <dbReference type="Google" id="ProtNLM"/>
    </source>
</evidence>
<evidence type="ECO:0000313" key="3">
    <source>
        <dbReference type="EMBL" id="MBP1926532.1"/>
    </source>
</evidence>
<feature type="domain" description="DUF2089" evidence="2">
    <location>
        <begin position="9"/>
        <end position="40"/>
    </location>
</feature>
<organism evidence="3 4">
    <name type="scientific">Sedimentibacter acidaminivorans</name>
    <dbReference type="NCBI Taxonomy" id="913099"/>
    <lineage>
        <taxon>Bacteria</taxon>
        <taxon>Bacillati</taxon>
        <taxon>Bacillota</taxon>
        <taxon>Tissierellia</taxon>
        <taxon>Sedimentibacter</taxon>
    </lineage>
</organism>
<feature type="domain" description="DUF2089" evidence="1">
    <location>
        <begin position="42"/>
        <end position="88"/>
    </location>
</feature>
<evidence type="ECO:0000259" key="1">
    <source>
        <dbReference type="Pfam" id="PF09862"/>
    </source>
</evidence>
<dbReference type="InterPro" id="IPR053957">
    <property type="entry name" value="DUF2089_Zn_ribbon"/>
</dbReference>
<evidence type="ECO:0000313" key="4">
    <source>
        <dbReference type="Proteomes" id="UP001519342"/>
    </source>
</evidence>
<proteinExistence type="predicted"/>
<reference evidence="3 4" key="1">
    <citation type="submission" date="2021-03" db="EMBL/GenBank/DDBJ databases">
        <title>Genomic Encyclopedia of Type Strains, Phase IV (KMG-IV): sequencing the most valuable type-strain genomes for metagenomic binning, comparative biology and taxonomic classification.</title>
        <authorList>
            <person name="Goeker M."/>
        </authorList>
    </citation>
    <scope>NUCLEOTIDE SEQUENCE [LARGE SCALE GENOMIC DNA]</scope>
    <source>
        <strain evidence="3 4">DSM 24004</strain>
    </source>
</reference>
<protein>
    <recommendedName>
        <fullName evidence="5">DUF2089 domain-containing protein</fullName>
    </recommendedName>
</protein>
<dbReference type="RefSeq" id="WP_209512269.1">
    <property type="nucleotide sequence ID" value="NZ_JAGGKS010000007.1"/>
</dbReference>
<dbReference type="Pfam" id="PF09862">
    <property type="entry name" value="DUF2089"/>
    <property type="match status" value="1"/>
</dbReference>
<gene>
    <name evidence="3" type="ORF">J2Z76_002401</name>
</gene>